<feature type="transmembrane region" description="Helical" evidence="1">
    <location>
        <begin position="119"/>
        <end position="137"/>
    </location>
</feature>
<evidence type="ECO:0000313" key="2">
    <source>
        <dbReference type="EMBL" id="GAA0877190.1"/>
    </source>
</evidence>
<evidence type="ECO:0000256" key="1">
    <source>
        <dbReference type="SAM" id="Phobius"/>
    </source>
</evidence>
<gene>
    <name evidence="2" type="ORF">GCM10009119_01580</name>
</gene>
<keyword evidence="1" id="KW-0472">Membrane</keyword>
<dbReference type="RefSeq" id="WP_343847887.1">
    <property type="nucleotide sequence ID" value="NZ_BAAAFI010000001.1"/>
</dbReference>
<keyword evidence="1" id="KW-1133">Transmembrane helix</keyword>
<feature type="transmembrane region" description="Helical" evidence="1">
    <location>
        <begin position="16"/>
        <end position="35"/>
    </location>
</feature>
<protein>
    <recommendedName>
        <fullName evidence="4">Membrane protein YhiD involved in acid resistance</fullName>
    </recommendedName>
</protein>
<evidence type="ECO:0008006" key="4">
    <source>
        <dbReference type="Google" id="ProtNLM"/>
    </source>
</evidence>
<dbReference type="EMBL" id="BAAAFI010000001">
    <property type="protein sequence ID" value="GAA0877190.1"/>
    <property type="molecule type" value="Genomic_DNA"/>
</dbReference>
<name>A0ABN1MVR1_9BACT</name>
<feature type="transmembrane region" description="Helical" evidence="1">
    <location>
        <begin position="55"/>
        <end position="85"/>
    </location>
</feature>
<sequence>MFELFPDQPVYEYPQLINITYSFLWAFVLSSMIAITHKVTFTGEYYPKNFFQSLVLGAVVTTMVMMAIGDSLARGLGVFGAMAIIRFRTRIDDPRDVLFLFAALSTGLAIGVYGFTISFVGSILFCLVAGLLHVSPFRSYSHPNQLILTIQEQVVLEKVDSLLKEFCKDYRQLSIQHSAEKGTRYHYAVTFKPDLAKDQLVALLHAVEGVSQIKLSSNELLANS</sequence>
<evidence type="ECO:0000313" key="3">
    <source>
        <dbReference type="Proteomes" id="UP001500469"/>
    </source>
</evidence>
<proteinExistence type="predicted"/>
<keyword evidence="3" id="KW-1185">Reference proteome</keyword>
<comment type="caution">
    <text evidence="2">The sequence shown here is derived from an EMBL/GenBank/DDBJ whole genome shotgun (WGS) entry which is preliminary data.</text>
</comment>
<dbReference type="Proteomes" id="UP001500469">
    <property type="component" value="Unassembled WGS sequence"/>
</dbReference>
<accession>A0ABN1MVR1</accession>
<dbReference type="InterPro" id="IPR032531">
    <property type="entry name" value="DUF4956"/>
</dbReference>
<dbReference type="Pfam" id="PF16316">
    <property type="entry name" value="DUF4956"/>
    <property type="match status" value="1"/>
</dbReference>
<organism evidence="2 3">
    <name type="scientific">Algoriphagus jejuensis</name>
    <dbReference type="NCBI Taxonomy" id="419934"/>
    <lineage>
        <taxon>Bacteria</taxon>
        <taxon>Pseudomonadati</taxon>
        <taxon>Bacteroidota</taxon>
        <taxon>Cytophagia</taxon>
        <taxon>Cytophagales</taxon>
        <taxon>Cyclobacteriaceae</taxon>
        <taxon>Algoriphagus</taxon>
    </lineage>
</organism>
<reference evidence="2 3" key="1">
    <citation type="journal article" date="2019" name="Int. J. Syst. Evol. Microbiol.">
        <title>The Global Catalogue of Microorganisms (GCM) 10K type strain sequencing project: providing services to taxonomists for standard genome sequencing and annotation.</title>
        <authorList>
            <consortium name="The Broad Institute Genomics Platform"/>
            <consortium name="The Broad Institute Genome Sequencing Center for Infectious Disease"/>
            <person name="Wu L."/>
            <person name="Ma J."/>
        </authorList>
    </citation>
    <scope>NUCLEOTIDE SEQUENCE [LARGE SCALE GENOMIC DNA]</scope>
    <source>
        <strain evidence="2 3">JCM 16112</strain>
    </source>
</reference>
<keyword evidence="1" id="KW-0812">Transmembrane</keyword>